<dbReference type="EMBL" id="JBHUGZ010000016">
    <property type="protein sequence ID" value="MFD1985451.1"/>
    <property type="molecule type" value="Genomic_DNA"/>
</dbReference>
<evidence type="ECO:0000256" key="9">
    <source>
        <dbReference type="RuleBase" id="RU363032"/>
    </source>
</evidence>
<feature type="transmembrane region" description="Helical" evidence="9">
    <location>
        <begin position="263"/>
        <end position="283"/>
    </location>
</feature>
<organism evidence="11 12">
    <name type="scientific">Mesorhizobium newzealandense</name>
    <dbReference type="NCBI Taxonomy" id="1300302"/>
    <lineage>
        <taxon>Bacteria</taxon>
        <taxon>Pseudomonadati</taxon>
        <taxon>Pseudomonadota</taxon>
        <taxon>Alphaproteobacteria</taxon>
        <taxon>Hyphomicrobiales</taxon>
        <taxon>Phyllobacteriaceae</taxon>
        <taxon>Mesorhizobium</taxon>
    </lineage>
</organism>
<reference evidence="12" key="1">
    <citation type="journal article" date="2019" name="Int. J. Syst. Evol. Microbiol.">
        <title>The Global Catalogue of Microorganisms (GCM) 10K type strain sequencing project: providing services to taxonomists for standard genome sequencing and annotation.</title>
        <authorList>
            <consortium name="The Broad Institute Genomics Platform"/>
            <consortium name="The Broad Institute Genome Sequencing Center for Infectious Disease"/>
            <person name="Wu L."/>
            <person name="Ma J."/>
        </authorList>
    </citation>
    <scope>NUCLEOTIDE SEQUENCE [LARGE SCALE GENOMIC DNA]</scope>
    <source>
        <strain evidence="12">CGMCC 1.16225</strain>
    </source>
</reference>
<keyword evidence="5" id="KW-0571">Peptide transport</keyword>
<dbReference type="InterPro" id="IPR000515">
    <property type="entry name" value="MetI-like"/>
</dbReference>
<dbReference type="Proteomes" id="UP001597405">
    <property type="component" value="Unassembled WGS sequence"/>
</dbReference>
<comment type="similarity">
    <text evidence="9">Belongs to the binding-protein-dependent transport system permease family.</text>
</comment>
<evidence type="ECO:0000256" key="3">
    <source>
        <dbReference type="ARBA" id="ARBA00022475"/>
    </source>
</evidence>
<evidence type="ECO:0000256" key="2">
    <source>
        <dbReference type="ARBA" id="ARBA00022448"/>
    </source>
</evidence>
<keyword evidence="2 9" id="KW-0813">Transport</keyword>
<dbReference type="InterPro" id="IPR035906">
    <property type="entry name" value="MetI-like_sf"/>
</dbReference>
<gene>
    <name evidence="11" type="ORF">ACFSOZ_23355</name>
</gene>
<dbReference type="PANTHER" id="PTHR43386">
    <property type="entry name" value="OLIGOPEPTIDE TRANSPORT SYSTEM PERMEASE PROTEIN APPC"/>
    <property type="match status" value="1"/>
</dbReference>
<feature type="transmembrane region" description="Helical" evidence="9">
    <location>
        <begin position="207"/>
        <end position="227"/>
    </location>
</feature>
<dbReference type="InterPro" id="IPR050366">
    <property type="entry name" value="BP-dependent_transpt_permease"/>
</dbReference>
<evidence type="ECO:0000256" key="6">
    <source>
        <dbReference type="ARBA" id="ARBA00022927"/>
    </source>
</evidence>
<dbReference type="SUPFAM" id="SSF161098">
    <property type="entry name" value="MetI-like"/>
    <property type="match status" value="1"/>
</dbReference>
<sequence length="302" mass="32549">MIDVTASTSPPGNEPARPNLVWAAVNILVLDRNALVGCLIILGFCFVALFAPLIAPFDPTGQHILDALKAPNATYWLGTDEYGRDLFSRMIYGTRPALVVGIFSVLVSILIGVPIGLVAGYKLGWFDRVVGWLIDIMLSFPSLLLALMMVTLVGSGMTTLVFVIGISYVPVFVRLTRGAAMVVRNHDFVTASRSFGATDARIMRRHILPNVLGPIIVMSSLTIAGAIRDEASLSFLGMGIQPPNPSWGNLIRDGVSVILQDPWMAVAPGLALTLSVLAFNMVGDCLRDMLDPRDIALSTEKK</sequence>
<feature type="transmembrane region" description="Helical" evidence="9">
    <location>
        <begin position="97"/>
        <end position="123"/>
    </location>
</feature>
<dbReference type="InterPro" id="IPR025966">
    <property type="entry name" value="OppC_N"/>
</dbReference>
<dbReference type="Pfam" id="PF12911">
    <property type="entry name" value="OppC_N"/>
    <property type="match status" value="1"/>
</dbReference>
<dbReference type="Pfam" id="PF00528">
    <property type="entry name" value="BPD_transp_1"/>
    <property type="match status" value="1"/>
</dbReference>
<evidence type="ECO:0000256" key="4">
    <source>
        <dbReference type="ARBA" id="ARBA00022692"/>
    </source>
</evidence>
<evidence type="ECO:0000259" key="10">
    <source>
        <dbReference type="PROSITE" id="PS50928"/>
    </source>
</evidence>
<dbReference type="PROSITE" id="PS50928">
    <property type="entry name" value="ABC_TM1"/>
    <property type="match status" value="1"/>
</dbReference>
<keyword evidence="3" id="KW-1003">Cell membrane</keyword>
<feature type="domain" description="ABC transmembrane type-1" evidence="10">
    <location>
        <begin position="94"/>
        <end position="283"/>
    </location>
</feature>
<feature type="transmembrane region" description="Helical" evidence="9">
    <location>
        <begin position="143"/>
        <end position="171"/>
    </location>
</feature>
<accession>A0ABW4UGU7</accession>
<dbReference type="PANTHER" id="PTHR43386:SF1">
    <property type="entry name" value="D,D-DIPEPTIDE TRANSPORT SYSTEM PERMEASE PROTEIN DDPC-RELATED"/>
    <property type="match status" value="1"/>
</dbReference>
<dbReference type="Gene3D" id="1.10.3720.10">
    <property type="entry name" value="MetI-like"/>
    <property type="match status" value="1"/>
</dbReference>
<comment type="caution">
    <text evidence="11">The sequence shown here is derived from an EMBL/GenBank/DDBJ whole genome shotgun (WGS) entry which is preliminary data.</text>
</comment>
<proteinExistence type="inferred from homology"/>
<evidence type="ECO:0000256" key="7">
    <source>
        <dbReference type="ARBA" id="ARBA00022989"/>
    </source>
</evidence>
<name>A0ABW4UGU7_9HYPH</name>
<comment type="subcellular location">
    <subcellularLocation>
        <location evidence="1 9">Cell membrane</location>
        <topology evidence="1 9">Multi-pass membrane protein</topology>
    </subcellularLocation>
</comment>
<evidence type="ECO:0000313" key="12">
    <source>
        <dbReference type="Proteomes" id="UP001597405"/>
    </source>
</evidence>
<keyword evidence="4 9" id="KW-0812">Transmembrane</keyword>
<keyword evidence="12" id="KW-1185">Reference proteome</keyword>
<feature type="transmembrane region" description="Helical" evidence="9">
    <location>
        <begin position="34"/>
        <end position="55"/>
    </location>
</feature>
<evidence type="ECO:0000256" key="5">
    <source>
        <dbReference type="ARBA" id="ARBA00022856"/>
    </source>
</evidence>
<keyword evidence="6" id="KW-0653">Protein transport</keyword>
<evidence type="ECO:0000256" key="1">
    <source>
        <dbReference type="ARBA" id="ARBA00004651"/>
    </source>
</evidence>
<dbReference type="RefSeq" id="WP_379101805.1">
    <property type="nucleotide sequence ID" value="NZ_JBHUGZ010000016.1"/>
</dbReference>
<dbReference type="CDD" id="cd06261">
    <property type="entry name" value="TM_PBP2"/>
    <property type="match status" value="1"/>
</dbReference>
<keyword evidence="7 9" id="KW-1133">Transmembrane helix</keyword>
<protein>
    <submittedName>
        <fullName evidence="11">ABC transporter permease</fullName>
    </submittedName>
</protein>
<keyword evidence="8 9" id="KW-0472">Membrane</keyword>
<evidence type="ECO:0000313" key="11">
    <source>
        <dbReference type="EMBL" id="MFD1985451.1"/>
    </source>
</evidence>
<evidence type="ECO:0000256" key="8">
    <source>
        <dbReference type="ARBA" id="ARBA00023136"/>
    </source>
</evidence>